<keyword evidence="2" id="KW-0813">Transport</keyword>
<evidence type="ECO:0000256" key="3">
    <source>
        <dbReference type="ARBA" id="ARBA00022475"/>
    </source>
</evidence>
<protein>
    <submittedName>
        <fullName evidence="8">MATE family efflux transporter</fullName>
    </submittedName>
</protein>
<dbReference type="PIRSF" id="PIRSF006603">
    <property type="entry name" value="DinF"/>
    <property type="match status" value="1"/>
</dbReference>
<keyword evidence="6 7" id="KW-0472">Membrane</keyword>
<dbReference type="Proteomes" id="UP000636755">
    <property type="component" value="Unassembled WGS sequence"/>
</dbReference>
<feature type="transmembrane region" description="Helical" evidence="7">
    <location>
        <begin position="168"/>
        <end position="190"/>
    </location>
</feature>
<feature type="transmembrane region" description="Helical" evidence="7">
    <location>
        <begin position="60"/>
        <end position="85"/>
    </location>
</feature>
<name>A0ABR7HLX5_9FIRM</name>
<dbReference type="PANTHER" id="PTHR42925">
    <property type="entry name" value="MULTIDRUG AND TOXIN EFFLUX PROTEIN MATE FAMILY"/>
    <property type="match status" value="1"/>
</dbReference>
<feature type="transmembrane region" description="Helical" evidence="7">
    <location>
        <begin position="138"/>
        <end position="156"/>
    </location>
</feature>
<reference evidence="8 9" key="1">
    <citation type="submission" date="2020-08" db="EMBL/GenBank/DDBJ databases">
        <title>Genome public.</title>
        <authorList>
            <person name="Liu C."/>
            <person name="Sun Q."/>
        </authorList>
    </citation>
    <scope>NUCLEOTIDE SEQUENCE [LARGE SCALE GENOMIC DNA]</scope>
    <source>
        <strain evidence="8 9">NSJ-71</strain>
    </source>
</reference>
<comment type="subcellular location">
    <subcellularLocation>
        <location evidence="1">Cell membrane</location>
        <topology evidence="1">Multi-pass membrane protein</topology>
    </subcellularLocation>
</comment>
<feature type="transmembrane region" description="Helical" evidence="7">
    <location>
        <begin position="97"/>
        <end position="118"/>
    </location>
</feature>
<comment type="caution">
    <text evidence="8">The sequence shown here is derived from an EMBL/GenBank/DDBJ whole genome shotgun (WGS) entry which is preliminary data.</text>
</comment>
<dbReference type="InterPro" id="IPR048279">
    <property type="entry name" value="MdtK-like"/>
</dbReference>
<accession>A0ABR7HLX5</accession>
<feature type="transmembrane region" description="Helical" evidence="7">
    <location>
        <begin position="20"/>
        <end position="40"/>
    </location>
</feature>
<feature type="transmembrane region" description="Helical" evidence="7">
    <location>
        <begin position="395"/>
        <end position="416"/>
    </location>
</feature>
<evidence type="ECO:0000256" key="2">
    <source>
        <dbReference type="ARBA" id="ARBA00022448"/>
    </source>
</evidence>
<proteinExistence type="predicted"/>
<dbReference type="EMBL" id="JACOPS010000003">
    <property type="protein sequence ID" value="MBC5728508.1"/>
    <property type="molecule type" value="Genomic_DNA"/>
</dbReference>
<evidence type="ECO:0000256" key="5">
    <source>
        <dbReference type="ARBA" id="ARBA00022989"/>
    </source>
</evidence>
<evidence type="ECO:0000313" key="8">
    <source>
        <dbReference type="EMBL" id="MBC5728508.1"/>
    </source>
</evidence>
<evidence type="ECO:0000256" key="6">
    <source>
        <dbReference type="ARBA" id="ARBA00023136"/>
    </source>
</evidence>
<evidence type="ECO:0000256" key="4">
    <source>
        <dbReference type="ARBA" id="ARBA00022692"/>
    </source>
</evidence>
<dbReference type="Pfam" id="PF01554">
    <property type="entry name" value="MatE"/>
    <property type="match status" value="2"/>
</dbReference>
<evidence type="ECO:0000256" key="7">
    <source>
        <dbReference type="SAM" id="Phobius"/>
    </source>
</evidence>
<keyword evidence="9" id="KW-1185">Reference proteome</keyword>
<feature type="transmembrane region" description="Helical" evidence="7">
    <location>
        <begin position="422"/>
        <end position="443"/>
    </location>
</feature>
<evidence type="ECO:0000313" key="9">
    <source>
        <dbReference type="Proteomes" id="UP000636755"/>
    </source>
</evidence>
<organism evidence="8 9">
    <name type="scientific">Ruminococcus intestinalis</name>
    <dbReference type="NCBI Taxonomy" id="2763066"/>
    <lineage>
        <taxon>Bacteria</taxon>
        <taxon>Bacillati</taxon>
        <taxon>Bacillota</taxon>
        <taxon>Clostridia</taxon>
        <taxon>Eubacteriales</taxon>
        <taxon>Oscillospiraceae</taxon>
        <taxon>Ruminococcus</taxon>
    </lineage>
</organism>
<dbReference type="NCBIfam" id="TIGR00797">
    <property type="entry name" value="matE"/>
    <property type="match status" value="1"/>
</dbReference>
<keyword evidence="4 7" id="KW-0812">Transmembrane</keyword>
<dbReference type="RefSeq" id="WP_186935621.1">
    <property type="nucleotide sequence ID" value="NZ_JACOPS010000003.1"/>
</dbReference>
<dbReference type="PANTHER" id="PTHR42925:SF1">
    <property type="entry name" value="VIRULENCE FACTOR MVIN"/>
    <property type="match status" value="1"/>
</dbReference>
<keyword evidence="5 7" id="KW-1133">Transmembrane helix</keyword>
<evidence type="ECO:0000256" key="1">
    <source>
        <dbReference type="ARBA" id="ARBA00004651"/>
    </source>
</evidence>
<feature type="transmembrane region" description="Helical" evidence="7">
    <location>
        <begin position="290"/>
        <end position="313"/>
    </location>
</feature>
<gene>
    <name evidence="8" type="ORF">H8R91_08250</name>
</gene>
<feature type="transmembrane region" description="Helical" evidence="7">
    <location>
        <begin position="202"/>
        <end position="222"/>
    </location>
</feature>
<keyword evidence="3" id="KW-1003">Cell membrane</keyword>
<dbReference type="CDD" id="cd13134">
    <property type="entry name" value="MATE_like_8"/>
    <property type="match status" value="1"/>
</dbReference>
<dbReference type="InterPro" id="IPR047135">
    <property type="entry name" value="YsiQ"/>
</dbReference>
<sequence>MAESSAKLKKKQVDPLKRTVFSLALPIFFQSLLGLSLGYIDTIMLSNYNDIAVGAIGNANSILGFLNLAFNIISSATGVIVSQYLGAKQFEKMNKIYTVAISFNLALSVVISLIVFLFSEPLLIIMQVPAEMIPDANMYMKIVGGTIFTQAVFNAFSSIFMSHGKTGFGMFVSLGMNIVNIVGNYCFLYGPLSFLDLGTEGVAISTCLSRIFALVAAIIYFYKVIQGRLGIKYLRPFPINILKELLKLGIPTAGENISYNFSQLVLQALINTMGMVAINARIYANMMCTFTYMFAYSAAIATQIIVGHSVGANDYDFAYKRVMKTLRIGMIVSISIAVINWLVSGYTFKAFSDDMAVVELASNMMFISIFLEIGRTTNIVIINSMKAAGDVKFPTILAIFSMWGISVLLAYVLGIVMNMGLAGVWIGMACDEIFRGIIVFIRWQRGTWKGKRIVSSAA</sequence>
<feature type="transmembrane region" description="Helical" evidence="7">
    <location>
        <begin position="325"/>
        <end position="343"/>
    </location>
</feature>
<dbReference type="InterPro" id="IPR002528">
    <property type="entry name" value="MATE_fam"/>
</dbReference>